<evidence type="ECO:0000313" key="17">
    <source>
        <dbReference type="Proteomes" id="UP001464891"/>
    </source>
</evidence>
<dbReference type="EMBL" id="JAMPKM010000004">
    <property type="protein sequence ID" value="MEP0817401.1"/>
    <property type="molecule type" value="Genomic_DNA"/>
</dbReference>
<keyword evidence="12" id="KW-0472">Membrane</keyword>
<dbReference type="InterPro" id="IPR050515">
    <property type="entry name" value="Beta-lactam/transpept"/>
</dbReference>
<evidence type="ECO:0000256" key="3">
    <source>
        <dbReference type="ARBA" id="ARBA00007171"/>
    </source>
</evidence>
<accession>A0ABV0J8R2</accession>
<comment type="similarity">
    <text evidence="3">Belongs to the transpeptidase family.</text>
</comment>
<dbReference type="InterPro" id="IPR001460">
    <property type="entry name" value="PCN-bd_Tpept"/>
</dbReference>
<dbReference type="PANTHER" id="PTHR30627">
    <property type="entry name" value="PEPTIDOGLYCAN D,D-TRANSPEPTIDASE"/>
    <property type="match status" value="1"/>
</dbReference>
<dbReference type="SUPFAM" id="SSF56519">
    <property type="entry name" value="Penicillin binding protein dimerisation domain"/>
    <property type="match status" value="1"/>
</dbReference>
<evidence type="ECO:0000256" key="10">
    <source>
        <dbReference type="ARBA" id="ARBA00022984"/>
    </source>
</evidence>
<feature type="domain" description="Penicillin-binding protein dimerisation" evidence="15">
    <location>
        <begin position="68"/>
        <end position="237"/>
    </location>
</feature>
<keyword evidence="10" id="KW-0573">Peptidoglycan synthesis</keyword>
<dbReference type="PANTHER" id="PTHR30627:SF2">
    <property type="entry name" value="PEPTIDOGLYCAN D,D-TRANSPEPTIDASE MRDA"/>
    <property type="match status" value="1"/>
</dbReference>
<organism evidence="16 17">
    <name type="scientific">Trichocoleus desertorum GB2-A4</name>
    <dbReference type="NCBI Taxonomy" id="2933944"/>
    <lineage>
        <taxon>Bacteria</taxon>
        <taxon>Bacillati</taxon>
        <taxon>Cyanobacteriota</taxon>
        <taxon>Cyanophyceae</taxon>
        <taxon>Leptolyngbyales</taxon>
        <taxon>Trichocoleusaceae</taxon>
        <taxon>Trichocoleus</taxon>
    </lineage>
</organism>
<dbReference type="Gene3D" id="3.90.1310.10">
    <property type="entry name" value="Penicillin-binding protein 2a (Domain 2)"/>
    <property type="match status" value="1"/>
</dbReference>
<comment type="subcellular location">
    <subcellularLocation>
        <location evidence="2">Cell membrane</location>
    </subcellularLocation>
    <subcellularLocation>
        <location evidence="1">Membrane</location>
        <topology evidence="1">Single-pass membrane protein</topology>
    </subcellularLocation>
</comment>
<keyword evidence="6" id="KW-0645">Protease</keyword>
<dbReference type="Proteomes" id="UP001464891">
    <property type="component" value="Unassembled WGS sequence"/>
</dbReference>
<dbReference type="Pfam" id="PF03717">
    <property type="entry name" value="PBP_dimer"/>
    <property type="match status" value="1"/>
</dbReference>
<keyword evidence="13" id="KW-0961">Cell wall biogenesis/degradation</keyword>
<dbReference type="Gene3D" id="3.40.710.10">
    <property type="entry name" value="DD-peptidase/beta-lactamase superfamily"/>
    <property type="match status" value="1"/>
</dbReference>
<evidence type="ECO:0000256" key="9">
    <source>
        <dbReference type="ARBA" id="ARBA00022960"/>
    </source>
</evidence>
<dbReference type="GO" id="GO:0009002">
    <property type="term" value="F:serine-type D-Ala-D-Ala carboxypeptidase activity"/>
    <property type="evidence" value="ECO:0007669"/>
    <property type="project" value="UniProtKB-EC"/>
</dbReference>
<evidence type="ECO:0000256" key="1">
    <source>
        <dbReference type="ARBA" id="ARBA00004167"/>
    </source>
</evidence>
<evidence type="ECO:0000313" key="16">
    <source>
        <dbReference type="EMBL" id="MEP0817401.1"/>
    </source>
</evidence>
<keyword evidence="7" id="KW-0812">Transmembrane</keyword>
<dbReference type="Pfam" id="PF00905">
    <property type="entry name" value="Transpeptidase"/>
    <property type="match status" value="1"/>
</dbReference>
<sequence length="597" mass="63942">MATGLSFSSSSATRFVNNIQERTSRGILLTLVMTSLLSACMLRLVQLQLIQGQQNRQLADQNRIRLIPIPADRGNLLDRKGKLLAANRVSRAVYLWPRYQTQAQWQQWATQLGPILNVPAAEILKKLQDVGYHSAMPVRISQNLSPNAFTRLAEQIGELPGLEIRPESARNYPNGDLGAHALGYIGEATADDLKAHPEYPMGMIVGQMGLERLLQSQLQGVWGGRLIEVDAGGKELRLLGNSPTKAGSSVKLTLDLELQKAAEKALNKRRGAVVALDVKTGAVLAMASGPTFDPNIFTRRVASKEWDRLQGEDKPFLNRAFQGYPPGSTFKLVTAVAGLESGKFSPDSTLVSSSYITVGGFQFHEHGSGYGVIGFREAFAVSSNTFFYQMGLSAGPEQISKWAHRLGVGETEVLGFEKAGYGAAPTPAQKEKLYGEPWYAGDTVSMSIGQGLVQATPVEMAVMYSAIANGGSRVKPHLLASQTNTPATQPAKVGLSPSTIATVRNGLIAVVQQGTAKQLNDGSIPLTAGKTGTAEVPGQEDNAVYVGYGPVKDPQIAIAVVVENGGFGAVSAVPIAHEMYKTYFKPSSPAKTKAKPK</sequence>
<protein>
    <submittedName>
        <fullName evidence="16">Penicillin-binding protein 2</fullName>
        <ecNumber evidence="16">3.4.16.4</ecNumber>
    </submittedName>
</protein>
<evidence type="ECO:0000256" key="12">
    <source>
        <dbReference type="ARBA" id="ARBA00023136"/>
    </source>
</evidence>
<dbReference type="RefSeq" id="WP_190438464.1">
    <property type="nucleotide sequence ID" value="NZ_JAMPKM010000004.1"/>
</dbReference>
<dbReference type="InterPro" id="IPR005311">
    <property type="entry name" value="PBP_dimer"/>
</dbReference>
<evidence type="ECO:0000256" key="4">
    <source>
        <dbReference type="ARBA" id="ARBA00022475"/>
    </source>
</evidence>
<keyword evidence="8 16" id="KW-0378">Hydrolase</keyword>
<evidence type="ECO:0000256" key="5">
    <source>
        <dbReference type="ARBA" id="ARBA00022519"/>
    </source>
</evidence>
<reference evidence="16 17" key="1">
    <citation type="submission" date="2022-04" db="EMBL/GenBank/DDBJ databases">
        <title>Positive selection, recombination, and allopatry shape intraspecific diversity of widespread and dominant cyanobacteria.</title>
        <authorList>
            <person name="Wei J."/>
            <person name="Shu W."/>
            <person name="Hu C."/>
        </authorList>
    </citation>
    <scope>NUCLEOTIDE SEQUENCE [LARGE SCALE GENOMIC DNA]</scope>
    <source>
        <strain evidence="16 17">GB2-A4</strain>
    </source>
</reference>
<evidence type="ECO:0000256" key="13">
    <source>
        <dbReference type="ARBA" id="ARBA00023316"/>
    </source>
</evidence>
<keyword evidence="17" id="KW-1185">Reference proteome</keyword>
<name>A0ABV0J8R2_9CYAN</name>
<proteinExistence type="inferred from homology"/>
<keyword evidence="9" id="KW-0133">Cell shape</keyword>
<dbReference type="InterPro" id="IPR036138">
    <property type="entry name" value="PBP_dimer_sf"/>
</dbReference>
<evidence type="ECO:0000259" key="15">
    <source>
        <dbReference type="Pfam" id="PF03717"/>
    </source>
</evidence>
<feature type="domain" description="Penicillin-binding protein transpeptidase" evidence="14">
    <location>
        <begin position="271"/>
        <end position="580"/>
    </location>
</feature>
<evidence type="ECO:0000259" key="14">
    <source>
        <dbReference type="Pfam" id="PF00905"/>
    </source>
</evidence>
<dbReference type="InterPro" id="IPR017790">
    <property type="entry name" value="Penicillin-binding_protein_2"/>
</dbReference>
<dbReference type="SUPFAM" id="SSF56601">
    <property type="entry name" value="beta-lactamase/transpeptidase-like"/>
    <property type="match status" value="1"/>
</dbReference>
<keyword evidence="16" id="KW-0121">Carboxypeptidase</keyword>
<evidence type="ECO:0000256" key="8">
    <source>
        <dbReference type="ARBA" id="ARBA00022801"/>
    </source>
</evidence>
<dbReference type="EC" id="3.4.16.4" evidence="16"/>
<evidence type="ECO:0000256" key="7">
    <source>
        <dbReference type="ARBA" id="ARBA00022692"/>
    </source>
</evidence>
<evidence type="ECO:0000256" key="6">
    <source>
        <dbReference type="ARBA" id="ARBA00022670"/>
    </source>
</evidence>
<keyword evidence="4" id="KW-1003">Cell membrane</keyword>
<gene>
    <name evidence="16" type="primary">mrdA</name>
    <name evidence="16" type="ORF">NC998_09870</name>
</gene>
<dbReference type="NCBIfam" id="TIGR03423">
    <property type="entry name" value="pbp2_mrdA"/>
    <property type="match status" value="1"/>
</dbReference>
<keyword evidence="11" id="KW-1133">Transmembrane helix</keyword>
<keyword evidence="5" id="KW-0997">Cell inner membrane</keyword>
<evidence type="ECO:0000256" key="11">
    <source>
        <dbReference type="ARBA" id="ARBA00022989"/>
    </source>
</evidence>
<comment type="caution">
    <text evidence="16">The sequence shown here is derived from an EMBL/GenBank/DDBJ whole genome shotgun (WGS) entry which is preliminary data.</text>
</comment>
<evidence type="ECO:0000256" key="2">
    <source>
        <dbReference type="ARBA" id="ARBA00004236"/>
    </source>
</evidence>
<dbReference type="InterPro" id="IPR012338">
    <property type="entry name" value="Beta-lactam/transpept-like"/>
</dbReference>